<name>A0ABZ0XW44_9BURK</name>
<reference evidence="2 3" key="1">
    <citation type="submission" date="2023-11" db="EMBL/GenBank/DDBJ databases">
        <title>MicrobeMod: A computational toolkit for identifying prokaryotic methylation and restriction-modification with nanopore sequencing.</title>
        <authorList>
            <person name="Crits-Christoph A."/>
            <person name="Kang S.C."/>
            <person name="Lee H."/>
            <person name="Ostrov N."/>
        </authorList>
    </citation>
    <scope>NUCLEOTIDE SEQUENCE [LARGE SCALE GENOMIC DNA]</scope>
    <source>
        <strain evidence="2 3">ATCC 25935</strain>
    </source>
</reference>
<feature type="transmembrane region" description="Helical" evidence="1">
    <location>
        <begin position="45"/>
        <end position="65"/>
    </location>
</feature>
<feature type="transmembrane region" description="Helical" evidence="1">
    <location>
        <begin position="7"/>
        <end position="25"/>
    </location>
</feature>
<accession>A0ABZ0XW44</accession>
<keyword evidence="1" id="KW-0472">Membrane</keyword>
<dbReference type="EMBL" id="CP140152">
    <property type="protein sequence ID" value="WQH03446.1"/>
    <property type="molecule type" value="Genomic_DNA"/>
</dbReference>
<organism evidence="2 3">
    <name type="scientific">Duganella zoogloeoides</name>
    <dbReference type="NCBI Taxonomy" id="75659"/>
    <lineage>
        <taxon>Bacteria</taxon>
        <taxon>Pseudomonadati</taxon>
        <taxon>Pseudomonadota</taxon>
        <taxon>Betaproteobacteria</taxon>
        <taxon>Burkholderiales</taxon>
        <taxon>Oxalobacteraceae</taxon>
        <taxon>Telluria group</taxon>
        <taxon>Duganella</taxon>
    </lineage>
</organism>
<keyword evidence="1" id="KW-1133">Transmembrane helix</keyword>
<keyword evidence="1" id="KW-0812">Transmembrane</keyword>
<proteinExistence type="predicted"/>
<keyword evidence="3" id="KW-1185">Reference proteome</keyword>
<dbReference type="Proteomes" id="UP001326110">
    <property type="component" value="Chromosome"/>
</dbReference>
<dbReference type="GeneID" id="43166991"/>
<evidence type="ECO:0000313" key="3">
    <source>
        <dbReference type="Proteomes" id="UP001326110"/>
    </source>
</evidence>
<gene>
    <name evidence="2" type="ORF">SR858_20675</name>
</gene>
<dbReference type="RefSeq" id="WP_154819922.1">
    <property type="nucleotide sequence ID" value="NZ_CP140152.1"/>
</dbReference>
<protein>
    <submittedName>
        <fullName evidence="2">Uncharacterized protein</fullName>
    </submittedName>
</protein>
<evidence type="ECO:0000313" key="2">
    <source>
        <dbReference type="EMBL" id="WQH03446.1"/>
    </source>
</evidence>
<sequence length="130" mass="14295">MIKALRPVCCGSGTALVLVYDWWLAALLRLKSFAKQCAGARALDGAAGLIVIGWVSLVVIFYRLVTRAGDAADLTNLYEDFASYPIVRQLRKSPSGRMIMSKRRIVPTTTMQTARCCGPSTKHAAYLRDK</sequence>
<evidence type="ECO:0000256" key="1">
    <source>
        <dbReference type="SAM" id="Phobius"/>
    </source>
</evidence>